<dbReference type="Gene3D" id="3.40.640.10">
    <property type="entry name" value="Type I PLP-dependent aspartate aminotransferase-like (Major domain)"/>
    <property type="match status" value="1"/>
</dbReference>
<dbReference type="Pfam" id="PF01041">
    <property type="entry name" value="DegT_DnrJ_EryC1"/>
    <property type="match status" value="1"/>
</dbReference>
<gene>
    <name evidence="5" type="ORF">Cflav_PD1583</name>
</gene>
<dbReference type="PANTHER" id="PTHR30244:SF34">
    <property type="entry name" value="DTDP-4-AMINO-4,6-DIDEOXYGALACTOSE TRANSAMINASE"/>
    <property type="match status" value="1"/>
</dbReference>
<accession>B9XNC9</accession>
<dbReference type="InterPro" id="IPR015422">
    <property type="entry name" value="PyrdxlP-dep_Trfase_small"/>
</dbReference>
<keyword evidence="5" id="KW-0032">Aminotransferase</keyword>
<dbReference type="InterPro" id="IPR015421">
    <property type="entry name" value="PyrdxlP-dep_Trfase_major"/>
</dbReference>
<keyword evidence="5" id="KW-0808">Transferase</keyword>
<dbReference type="GO" id="GO:0030170">
    <property type="term" value="F:pyridoxal phosphate binding"/>
    <property type="evidence" value="ECO:0007669"/>
    <property type="project" value="TreeGrafter"/>
</dbReference>
<sequence length="442" mass="48708" precursor="true">MSPRDLSRRQFIAVTSATLLASQLPAEGVDLKSDDATKLAIEGGSKSLKNPSQKLIRWGEPERERLLSLLSQSTLLYWKAPQTTLLIQRFREHYPLKHVMTCSSGTAAVHVAIAAAGIGPGDEVITTPITDMGTVIGILFQQAVPVFADLNPHDYNLEIADVERKITSRTKAIIAVHLAGNPSKLNQLKQVADQHGLILIEDCAQAWGAAYQGKPVGTIGHIACWSLQDSKQITCGEGGIVASNDERFGQRLQPFADKGIDRNNVKQATEILATNYRMSELQAAFAAAQMTRMQGIAAQRAKLGNLLTREIQGLPGITAHQVDERDRCSYYSYILRIQPKFIHCGREQFVKALNAEGIAASAGYIPEPLYKKPLFQNHSFFAGRWPIREMGLTKMDYTKISCPEAEAILETCVLIRINQAMDEDYIRGIGAGIRKVTRHFTA</sequence>
<dbReference type="STRING" id="320771.Cflav_PD1583"/>
<evidence type="ECO:0000256" key="4">
    <source>
        <dbReference type="RuleBase" id="RU004508"/>
    </source>
</evidence>
<comment type="similarity">
    <text evidence="1 4">Belongs to the DegT/DnrJ/EryC1 family.</text>
</comment>
<evidence type="ECO:0000256" key="3">
    <source>
        <dbReference type="PIRSR" id="PIRSR000390-2"/>
    </source>
</evidence>
<dbReference type="AlphaFoldDB" id="B9XNC9"/>
<dbReference type="EC" id="2.6.1.50" evidence="5"/>
<evidence type="ECO:0000256" key="2">
    <source>
        <dbReference type="PIRSR" id="PIRSR000390-1"/>
    </source>
</evidence>
<dbReference type="Gene3D" id="3.90.1150.10">
    <property type="entry name" value="Aspartate Aminotransferase, domain 1"/>
    <property type="match status" value="1"/>
</dbReference>
<comment type="caution">
    <text evidence="5">The sequence shown here is derived from an EMBL/GenBank/DDBJ whole genome shotgun (WGS) entry which is preliminary data.</text>
</comment>
<dbReference type="EMBL" id="ABOX02000039">
    <property type="protein sequence ID" value="EEF58682.1"/>
    <property type="molecule type" value="Genomic_DNA"/>
</dbReference>
<dbReference type="InterPro" id="IPR000653">
    <property type="entry name" value="DegT/StrS_aminotransferase"/>
</dbReference>
<evidence type="ECO:0000313" key="5">
    <source>
        <dbReference type="EMBL" id="EEF58682.1"/>
    </source>
</evidence>
<organism evidence="5 6">
    <name type="scientific">Pedosphaera parvula (strain Ellin514)</name>
    <dbReference type="NCBI Taxonomy" id="320771"/>
    <lineage>
        <taxon>Bacteria</taxon>
        <taxon>Pseudomonadati</taxon>
        <taxon>Verrucomicrobiota</taxon>
        <taxon>Pedosphaerae</taxon>
        <taxon>Pedosphaerales</taxon>
        <taxon>Pedosphaeraceae</taxon>
        <taxon>Pedosphaera</taxon>
    </lineage>
</organism>
<dbReference type="RefSeq" id="WP_007417316.1">
    <property type="nucleotide sequence ID" value="NZ_ABOX02000039.1"/>
</dbReference>
<protein>
    <submittedName>
        <fullName evidence="5">Glutamine--scyllo-inositol transaminase</fullName>
        <ecNumber evidence="5">2.6.1.50</ecNumber>
    </submittedName>
</protein>
<dbReference type="OrthoDB" id="9810913at2"/>
<proteinExistence type="inferred from homology"/>
<reference evidence="5 6" key="1">
    <citation type="journal article" date="2011" name="J. Bacteriol.">
        <title>Genome sequence of 'Pedosphaera parvula' Ellin514, an aerobic Verrucomicrobial isolate from pasture soil.</title>
        <authorList>
            <person name="Kant R."/>
            <person name="van Passel M.W."/>
            <person name="Sangwan P."/>
            <person name="Palva A."/>
            <person name="Lucas S."/>
            <person name="Copeland A."/>
            <person name="Lapidus A."/>
            <person name="Glavina Del Rio T."/>
            <person name="Dalin E."/>
            <person name="Tice H."/>
            <person name="Bruce D."/>
            <person name="Goodwin L."/>
            <person name="Pitluck S."/>
            <person name="Chertkov O."/>
            <person name="Larimer F.W."/>
            <person name="Land M.L."/>
            <person name="Hauser L."/>
            <person name="Brettin T.S."/>
            <person name="Detter J.C."/>
            <person name="Han S."/>
            <person name="de Vos W.M."/>
            <person name="Janssen P.H."/>
            <person name="Smidt H."/>
        </authorList>
    </citation>
    <scope>NUCLEOTIDE SEQUENCE [LARGE SCALE GENOMIC DNA]</scope>
    <source>
        <strain evidence="5 6">Ellin514</strain>
    </source>
</reference>
<dbReference type="InterPro" id="IPR015424">
    <property type="entry name" value="PyrdxlP-dep_Trfase"/>
</dbReference>
<keyword evidence="3 4" id="KW-0663">Pyridoxal phosphate</keyword>
<keyword evidence="6" id="KW-1185">Reference proteome</keyword>
<dbReference type="GO" id="GO:0047310">
    <property type="term" value="F:glutamine-scyllo-inositol transaminase activity"/>
    <property type="evidence" value="ECO:0007669"/>
    <property type="project" value="UniProtKB-EC"/>
</dbReference>
<feature type="active site" description="Proton acceptor" evidence="2">
    <location>
        <position position="231"/>
    </location>
</feature>
<dbReference type="Proteomes" id="UP000003688">
    <property type="component" value="Unassembled WGS sequence"/>
</dbReference>
<feature type="modified residue" description="N6-(pyridoxal phosphate)lysine" evidence="3">
    <location>
        <position position="231"/>
    </location>
</feature>
<dbReference type="PANTHER" id="PTHR30244">
    <property type="entry name" value="TRANSAMINASE"/>
    <property type="match status" value="1"/>
</dbReference>
<evidence type="ECO:0000256" key="1">
    <source>
        <dbReference type="ARBA" id="ARBA00037999"/>
    </source>
</evidence>
<dbReference type="PIRSF" id="PIRSF000390">
    <property type="entry name" value="PLP_StrS"/>
    <property type="match status" value="1"/>
</dbReference>
<name>B9XNC9_PEDPL</name>
<evidence type="ECO:0000313" key="6">
    <source>
        <dbReference type="Proteomes" id="UP000003688"/>
    </source>
</evidence>
<dbReference type="GO" id="GO:0000271">
    <property type="term" value="P:polysaccharide biosynthetic process"/>
    <property type="evidence" value="ECO:0007669"/>
    <property type="project" value="TreeGrafter"/>
</dbReference>
<dbReference type="CDD" id="cd00616">
    <property type="entry name" value="AHBA_syn"/>
    <property type="match status" value="1"/>
</dbReference>
<dbReference type="SUPFAM" id="SSF53383">
    <property type="entry name" value="PLP-dependent transferases"/>
    <property type="match status" value="1"/>
</dbReference>